<feature type="domain" description="Mon2/Sec7/BIG1-like HUS" evidence="5">
    <location>
        <begin position="201"/>
        <end position="353"/>
    </location>
</feature>
<reference evidence="8" key="1">
    <citation type="submission" date="2019-10" db="EMBL/GenBank/DDBJ databases">
        <authorList>
            <consortium name="DOE Joint Genome Institute"/>
            <person name="Kuo A."/>
            <person name="Miyauchi S."/>
            <person name="Kiss E."/>
            <person name="Drula E."/>
            <person name="Kohler A."/>
            <person name="Sanchez-Garcia M."/>
            <person name="Andreopoulos B."/>
            <person name="Barry K.W."/>
            <person name="Bonito G."/>
            <person name="Buee M."/>
            <person name="Carver A."/>
            <person name="Chen C."/>
            <person name="Cichocki N."/>
            <person name="Clum A."/>
            <person name="Culley D."/>
            <person name="Crous P.W."/>
            <person name="Fauchery L."/>
            <person name="Girlanda M."/>
            <person name="Hayes R."/>
            <person name="Keri Z."/>
            <person name="LaButti K."/>
            <person name="Lipzen A."/>
            <person name="Lombard V."/>
            <person name="Magnuson J."/>
            <person name="Maillard F."/>
            <person name="Morin E."/>
            <person name="Murat C."/>
            <person name="Nolan M."/>
            <person name="Ohm R."/>
            <person name="Pangilinan J."/>
            <person name="Pereira M."/>
            <person name="Perotto S."/>
            <person name="Peter M."/>
            <person name="Riley R."/>
            <person name="Sitrit Y."/>
            <person name="Stielow B."/>
            <person name="Szollosi G."/>
            <person name="Zifcakova L."/>
            <person name="Stursova M."/>
            <person name="Spatafora J.W."/>
            <person name="Tedersoo L."/>
            <person name="Vaario L.-M."/>
            <person name="Yamada A."/>
            <person name="Yan M."/>
            <person name="Wang P."/>
            <person name="Xu J."/>
            <person name="Bruns T."/>
            <person name="Baldrian P."/>
            <person name="Vilgalys R."/>
            <person name="Henrissat B."/>
            <person name="Grigoriev I.V."/>
            <person name="Hibbett D."/>
            <person name="Nagy L.G."/>
            <person name="Martin F.M."/>
        </authorList>
    </citation>
    <scope>NUCLEOTIDE SEQUENCE</scope>
    <source>
        <strain evidence="8">Prilba</strain>
    </source>
</reference>
<evidence type="ECO:0000259" key="6">
    <source>
        <dbReference type="Pfam" id="PF16206"/>
    </source>
</evidence>
<evidence type="ECO:0000259" key="5">
    <source>
        <dbReference type="Pfam" id="PF12783"/>
    </source>
</evidence>
<dbReference type="Pfam" id="PF16206">
    <property type="entry name" value="Mon2_C"/>
    <property type="match status" value="1"/>
</dbReference>
<feature type="region of interest" description="Disordered" evidence="4">
    <location>
        <begin position="1147"/>
        <end position="1176"/>
    </location>
</feature>
<dbReference type="OrthoDB" id="294853at2759"/>
<reference evidence="8" key="2">
    <citation type="journal article" date="2020" name="Nat. Commun.">
        <title>Large-scale genome sequencing of mycorrhizal fungi provides insights into the early evolution of symbiotic traits.</title>
        <authorList>
            <person name="Miyauchi S."/>
            <person name="Kiss E."/>
            <person name="Kuo A."/>
            <person name="Drula E."/>
            <person name="Kohler A."/>
            <person name="Sanchez-Garcia M."/>
            <person name="Morin E."/>
            <person name="Andreopoulos B."/>
            <person name="Barry K.W."/>
            <person name="Bonito G."/>
            <person name="Buee M."/>
            <person name="Carver A."/>
            <person name="Chen C."/>
            <person name="Cichocki N."/>
            <person name="Clum A."/>
            <person name="Culley D."/>
            <person name="Crous P.W."/>
            <person name="Fauchery L."/>
            <person name="Girlanda M."/>
            <person name="Hayes R.D."/>
            <person name="Keri Z."/>
            <person name="LaButti K."/>
            <person name="Lipzen A."/>
            <person name="Lombard V."/>
            <person name="Magnuson J."/>
            <person name="Maillard F."/>
            <person name="Murat C."/>
            <person name="Nolan M."/>
            <person name="Ohm R.A."/>
            <person name="Pangilinan J."/>
            <person name="Pereira M.F."/>
            <person name="Perotto S."/>
            <person name="Peter M."/>
            <person name="Pfister S."/>
            <person name="Riley R."/>
            <person name="Sitrit Y."/>
            <person name="Stielow J.B."/>
            <person name="Szollosi G."/>
            <person name="Zifcakova L."/>
            <person name="Stursova M."/>
            <person name="Spatafora J.W."/>
            <person name="Tedersoo L."/>
            <person name="Vaario L.M."/>
            <person name="Yamada A."/>
            <person name="Yan M."/>
            <person name="Wang P."/>
            <person name="Xu J."/>
            <person name="Bruns T."/>
            <person name="Baldrian P."/>
            <person name="Vilgalys R."/>
            <person name="Dunand C."/>
            <person name="Henrissat B."/>
            <person name="Grigoriev I.V."/>
            <person name="Hibbett D."/>
            <person name="Nagy L.G."/>
            <person name="Martin F.M."/>
        </authorList>
    </citation>
    <scope>NUCLEOTIDE SEQUENCE</scope>
    <source>
        <strain evidence="8">Prilba</strain>
    </source>
</reference>
<evidence type="ECO:0000256" key="3">
    <source>
        <dbReference type="ARBA" id="ARBA00022927"/>
    </source>
</evidence>
<dbReference type="GO" id="GO:0015031">
    <property type="term" value="P:protein transport"/>
    <property type="evidence" value="ECO:0007669"/>
    <property type="project" value="UniProtKB-KW"/>
</dbReference>
<keyword evidence="2" id="KW-0813">Transport</keyword>
<dbReference type="Proteomes" id="UP000759537">
    <property type="component" value="Unassembled WGS sequence"/>
</dbReference>
<proteinExistence type="inferred from homology"/>
<evidence type="ECO:0000256" key="4">
    <source>
        <dbReference type="SAM" id="MobiDB-lite"/>
    </source>
</evidence>
<comment type="similarity">
    <text evidence="1">Belongs to the MON2 family.</text>
</comment>
<name>A0A9P5JYW7_9AGAM</name>
<feature type="compositionally biased region" description="Polar residues" evidence="4">
    <location>
        <begin position="802"/>
        <end position="813"/>
    </location>
</feature>
<dbReference type="InterPro" id="IPR032629">
    <property type="entry name" value="DCB_dom"/>
</dbReference>
<evidence type="ECO:0000259" key="7">
    <source>
        <dbReference type="Pfam" id="PF16213"/>
    </source>
</evidence>
<dbReference type="InterPro" id="IPR032817">
    <property type="entry name" value="Mon2_C"/>
</dbReference>
<accession>A0A9P5JYW7</accession>
<dbReference type="SUPFAM" id="SSF48371">
    <property type="entry name" value="ARM repeat"/>
    <property type="match status" value="1"/>
</dbReference>
<feature type="region of interest" description="Disordered" evidence="4">
    <location>
        <begin position="502"/>
        <end position="522"/>
    </location>
</feature>
<feature type="domain" description="Mon2/Sec7/BIG1-like dimerisation and cyclophilin-binding" evidence="7">
    <location>
        <begin position="4"/>
        <end position="175"/>
    </location>
</feature>
<dbReference type="Pfam" id="PF12783">
    <property type="entry name" value="Sec7-like_HUS"/>
    <property type="match status" value="1"/>
</dbReference>
<dbReference type="PANTHER" id="PTHR10663:SF333">
    <property type="entry name" value="PROTEIN MON2 HOMOLOG"/>
    <property type="match status" value="1"/>
</dbReference>
<feature type="compositionally biased region" description="Low complexity" evidence="4">
    <location>
        <begin position="511"/>
        <end position="522"/>
    </location>
</feature>
<evidence type="ECO:0000256" key="1">
    <source>
        <dbReference type="ARBA" id="ARBA00008144"/>
    </source>
</evidence>
<sequence length="1839" mass="198958">MSSFALLVTELQSLASETRRKYPEVREAAEKSLSLLRSSPEQVTANLVSDGWHTEDLLRPVFMGCATKNVKVITIALGSLQRFIALRAVSLSAIPAIIQTMNDCMSQGVDIQLKILQTLLSLITNFPSIHGRLLANALLLCFKLHESRTAVVSSTAAATLRQLVMFVVDKVVEEDRRMMLANELESITLPDGTTQALGPAARDAFAIFEDLCLLGNGESPQFLELEYLHKTFALELIESVLTNYHELFRKHSELLLLLQHHLFPLLLKTLSERSPFPLALRGTRVVFLLLKQFSSELETEAEVFLTLLIKLISGETEAGEPRPGWMRVLAMEIMRGLCSDAEFMRSVWQRYDALATDGDASSGSCPRVFTLLISALKRLVTSRPSLLGISAQMHGVGVPASDSQAHLHSHHSLDTVAEMVATAASATVSNVVGMIGTEAGLSVQTAAMKVQCIDQLDKADAPLIPEAYIYLLGVQCLVSLSDGFAGYTFPLYNTLAVQKPPAGSTESVRAPGPLDPTTLPETEPARAGLQTVRAMLNAGWPALLAALSFLLTTNLSDPIFGDVLGALQTLARASGCLALPTPRDAFLTALAKAALPSRVVAALDEPPQGPPAVRSPVSLEGFTLGLAGGGGGGAAPQPPGLSPRNLACLRALVAAALFLAGTLGPSWFAVLEALQNADYVLTTRGTAPPGSAPLSTGATGSTLSKRGGSQIEGLEQQQQQQQQRHQTAAHLLLADVDSESVQAAIQRLFDASVMLEDSAFHDFVGALCKLSLEMVGMQSGVDVGAGSSTGEGGLDAEEDNIPSASTSATSLVTPRSERYSRRRVSGIHIPRTLRSGDFGIARLGGVAALNMQRLVYRPSDVAWDAITSHLLFVLRHPAAPQPIRLQAARTLDDILAKVPRHLAAAPSDLQATVQRRVLDVLAQQIMLGGIASSASMDLRRLGLETLHQILQASGHTLLVGWETIFEVLGSVCRPAPSDPASQSAPPSPGAPRGRPPPLGYLQEKGYSALIKIAFQCMTLMCDALAALSPEHLRLCISTLGQFGRQADTNIALTAAESLFWGVSDAIQAKRREADHEPAYSALWMHLLLEILRLCADARPEVRMGAIQTLFRTLQLYGATLSLETWDECVWKVTFPLLDSLSPHVRRNALTPPSSPETSTHTDDVDTPGSGSLSPSSWDESKVVALQSIGAILSDFLVSKIIHLPSFGAVWETFVTHIRDAFLLDSRAAAAAVPSDAEDLRPSLVEIWGKTWVKCEEMGAVVVRRASVALQHVHTPAPFTQESLVVFVDVIKCVRSISRTLDGAEWPLQRISTLMAILKGVLTYPNSPDYRPDIDHLSPVQANVMDTVNGIELTEPGAPSHILRDLSEYSTLAFIASFDVPQVHRQGAKPSTVVQAPLTTPSQHKRITYIALAKMCMPRLAELFLQFKEKDEVFVEGTVEAVLSAYAVPIKLKYDCPPPSKFGKDLPLWKTATTCFLTIVKEIGPQIDVLGSSMIIRDTYSYANANANDDRTELSPVRVESTWRQVIDVYRGGILADCSAADGFSLSEQEDEENFDLSLVASLETDVIPCLGDDRVPDYLITNLAKVLQQGSHLLIQELDDEYPPTPISLTKPDAKSAAWGEKADSERMGSTVPVREVSRERFSYWCLDLLFLICSDTSKDHESSRRRVAALSLPALIGRCRTTLAGYVVDEKIRGNLPFPRVREEELLYVLHKLRELRLWPGYAKEQPAVDTSLSAPELIADSVKRSSRAHMFHLYSLLCEIASVPRKAPSAWIAADRLGISSGGSAASKERKETAAAVRTHHPSSSRAGSGSGHLVSFDARGLARDCLKEVGRELGVP</sequence>
<keyword evidence="3" id="KW-0653">Protein transport</keyword>
<evidence type="ECO:0000313" key="9">
    <source>
        <dbReference type="Proteomes" id="UP000759537"/>
    </source>
</evidence>
<feature type="region of interest" description="Disordered" evidence="4">
    <location>
        <begin position="786"/>
        <end position="815"/>
    </location>
</feature>
<keyword evidence="9" id="KW-1185">Reference proteome</keyword>
<feature type="domain" description="Mon2 C-terminal" evidence="6">
    <location>
        <begin position="1076"/>
        <end position="1223"/>
    </location>
</feature>
<gene>
    <name evidence="8" type="ORF">DFH94DRAFT_773093</name>
</gene>
<evidence type="ECO:0000313" key="8">
    <source>
        <dbReference type="EMBL" id="KAF8469869.1"/>
    </source>
</evidence>
<feature type="region of interest" description="Disordered" evidence="4">
    <location>
        <begin position="976"/>
        <end position="997"/>
    </location>
</feature>
<dbReference type="EMBL" id="WHVB01000027">
    <property type="protein sequence ID" value="KAF8469869.1"/>
    <property type="molecule type" value="Genomic_DNA"/>
</dbReference>
<feature type="compositionally biased region" description="Polar residues" evidence="4">
    <location>
        <begin position="693"/>
        <end position="704"/>
    </location>
</feature>
<evidence type="ECO:0008006" key="10">
    <source>
        <dbReference type="Google" id="ProtNLM"/>
    </source>
</evidence>
<dbReference type="GO" id="GO:0005794">
    <property type="term" value="C:Golgi apparatus"/>
    <property type="evidence" value="ECO:0007669"/>
    <property type="project" value="UniProtKB-ARBA"/>
</dbReference>
<protein>
    <recommendedName>
        <fullName evidence="10">Protein MON2 homolog</fullName>
    </recommendedName>
</protein>
<feature type="region of interest" description="Disordered" evidence="4">
    <location>
        <begin position="685"/>
        <end position="723"/>
    </location>
</feature>
<feature type="compositionally biased region" description="Pro residues" evidence="4">
    <location>
        <begin position="985"/>
        <end position="997"/>
    </location>
</feature>
<evidence type="ECO:0000256" key="2">
    <source>
        <dbReference type="ARBA" id="ARBA00022448"/>
    </source>
</evidence>
<dbReference type="InterPro" id="IPR032691">
    <property type="entry name" value="Mon2/Sec7/BIG1-like_HUS"/>
</dbReference>
<comment type="caution">
    <text evidence="8">The sequence shown here is derived from an EMBL/GenBank/DDBJ whole genome shotgun (WGS) entry which is preliminary data.</text>
</comment>
<dbReference type="Pfam" id="PF16213">
    <property type="entry name" value="DCB"/>
    <property type="match status" value="1"/>
</dbReference>
<feature type="region of interest" description="Disordered" evidence="4">
    <location>
        <begin position="1784"/>
        <end position="1814"/>
    </location>
</feature>
<dbReference type="PANTHER" id="PTHR10663">
    <property type="entry name" value="GUANYL-NUCLEOTIDE EXCHANGE FACTOR"/>
    <property type="match status" value="1"/>
</dbReference>
<organism evidence="8 9">
    <name type="scientific">Russula ochroleuca</name>
    <dbReference type="NCBI Taxonomy" id="152965"/>
    <lineage>
        <taxon>Eukaryota</taxon>
        <taxon>Fungi</taxon>
        <taxon>Dikarya</taxon>
        <taxon>Basidiomycota</taxon>
        <taxon>Agaricomycotina</taxon>
        <taxon>Agaricomycetes</taxon>
        <taxon>Russulales</taxon>
        <taxon>Russulaceae</taxon>
        <taxon>Russula</taxon>
    </lineage>
</organism>
<dbReference type="InterPro" id="IPR016024">
    <property type="entry name" value="ARM-type_fold"/>
</dbReference>